<evidence type="ECO:0000256" key="3">
    <source>
        <dbReference type="ARBA" id="ARBA00022748"/>
    </source>
</evidence>
<dbReference type="PROSITE" id="PS50893">
    <property type="entry name" value="ABC_TRANSPORTER_2"/>
    <property type="match status" value="1"/>
</dbReference>
<evidence type="ECO:0000256" key="4">
    <source>
        <dbReference type="ARBA" id="ARBA00022840"/>
    </source>
</evidence>
<dbReference type="InterPro" id="IPR003439">
    <property type="entry name" value="ABC_transporter-like_ATP-bd"/>
</dbReference>
<dbReference type="GO" id="GO:0017004">
    <property type="term" value="P:cytochrome complex assembly"/>
    <property type="evidence" value="ECO:0007669"/>
    <property type="project" value="UniProtKB-KW"/>
</dbReference>
<accession>A0A0P6XGJ2</accession>
<keyword evidence="3" id="KW-0201">Cytochrome c-type biogenesis</keyword>
<evidence type="ECO:0000256" key="1">
    <source>
        <dbReference type="ARBA" id="ARBA00022448"/>
    </source>
</evidence>
<dbReference type="NCBIfam" id="TIGR01189">
    <property type="entry name" value="ccmA"/>
    <property type="match status" value="1"/>
</dbReference>
<dbReference type="Pfam" id="PF00005">
    <property type="entry name" value="ABC_tran"/>
    <property type="match status" value="1"/>
</dbReference>
<dbReference type="PANTHER" id="PTHR42788">
    <property type="entry name" value="TAURINE IMPORT ATP-BINDING PROTEIN-RELATED"/>
    <property type="match status" value="1"/>
</dbReference>
<dbReference type="GO" id="GO:0016887">
    <property type="term" value="F:ATP hydrolysis activity"/>
    <property type="evidence" value="ECO:0007669"/>
    <property type="project" value="InterPro"/>
</dbReference>
<dbReference type="Proteomes" id="UP000050514">
    <property type="component" value="Unassembled WGS sequence"/>
</dbReference>
<comment type="caution">
    <text evidence="6">The sequence shown here is derived from an EMBL/GenBank/DDBJ whole genome shotgun (WGS) entry which is preliminary data.</text>
</comment>
<feature type="domain" description="ABC transporter" evidence="5">
    <location>
        <begin position="3"/>
        <end position="234"/>
    </location>
</feature>
<dbReference type="AlphaFoldDB" id="A0A0P6XGJ2"/>
<gene>
    <name evidence="6" type="ORF">AC812_11150</name>
</gene>
<evidence type="ECO:0000256" key="2">
    <source>
        <dbReference type="ARBA" id="ARBA00022741"/>
    </source>
</evidence>
<dbReference type="RefSeq" id="WP_061918475.1">
    <property type="nucleotide sequence ID" value="NZ_DF967971.1"/>
</dbReference>
<dbReference type="STRING" id="360411.AC812_11150"/>
<dbReference type="InterPro" id="IPR017871">
    <property type="entry name" value="ABC_transporter-like_CS"/>
</dbReference>
<keyword evidence="4" id="KW-0067">ATP-binding</keyword>
<evidence type="ECO:0000313" key="7">
    <source>
        <dbReference type="Proteomes" id="UP000050514"/>
    </source>
</evidence>
<evidence type="ECO:0000313" key="6">
    <source>
        <dbReference type="EMBL" id="KPL74392.1"/>
    </source>
</evidence>
<dbReference type="SUPFAM" id="SSF52540">
    <property type="entry name" value="P-loop containing nucleoside triphosphate hydrolases"/>
    <property type="match status" value="1"/>
</dbReference>
<dbReference type="InterPro" id="IPR050166">
    <property type="entry name" value="ABC_transporter_ATP-bind"/>
</dbReference>
<keyword evidence="1" id="KW-0813">Transport</keyword>
<dbReference type="EMBL" id="LGHJ01000017">
    <property type="protein sequence ID" value="KPL74392.1"/>
    <property type="molecule type" value="Genomic_DNA"/>
</dbReference>
<dbReference type="PROSITE" id="PS00211">
    <property type="entry name" value="ABC_TRANSPORTER_1"/>
    <property type="match status" value="1"/>
</dbReference>
<keyword evidence="2" id="KW-0547">Nucleotide-binding</keyword>
<dbReference type="InterPro" id="IPR027417">
    <property type="entry name" value="P-loop_NTPase"/>
</dbReference>
<keyword evidence="7" id="KW-1185">Reference proteome</keyword>
<dbReference type="SMART" id="SM00382">
    <property type="entry name" value="AAA"/>
    <property type="match status" value="1"/>
</dbReference>
<dbReference type="InterPro" id="IPR005895">
    <property type="entry name" value="ABC_transptr_haem_export_CcmA"/>
</dbReference>
<protein>
    <recommendedName>
        <fullName evidence="5">ABC transporter domain-containing protein</fullName>
    </recommendedName>
</protein>
<dbReference type="GO" id="GO:0022857">
    <property type="term" value="F:transmembrane transporter activity"/>
    <property type="evidence" value="ECO:0007669"/>
    <property type="project" value="InterPro"/>
</dbReference>
<dbReference type="InterPro" id="IPR003593">
    <property type="entry name" value="AAA+_ATPase"/>
</dbReference>
<evidence type="ECO:0000259" key="5">
    <source>
        <dbReference type="PROSITE" id="PS50893"/>
    </source>
</evidence>
<organism evidence="6 7">
    <name type="scientific">Bellilinea caldifistulae</name>
    <dbReference type="NCBI Taxonomy" id="360411"/>
    <lineage>
        <taxon>Bacteria</taxon>
        <taxon>Bacillati</taxon>
        <taxon>Chloroflexota</taxon>
        <taxon>Anaerolineae</taxon>
        <taxon>Anaerolineales</taxon>
        <taxon>Anaerolineaceae</taxon>
        <taxon>Bellilinea</taxon>
    </lineage>
</organism>
<dbReference type="GO" id="GO:0005524">
    <property type="term" value="F:ATP binding"/>
    <property type="evidence" value="ECO:0007669"/>
    <property type="project" value="UniProtKB-KW"/>
</dbReference>
<sequence length="252" mass="27436">MKVEIAALNHTFFTPQPRPALLNLDLHIPSGQFAAIIGPSGCGKSTLLRLIAGLLQPTSGSILLDGKTPAEANAARQVAWLAQSPALLPWLTVEGNIALARKLLATRLNHQMSVQQALQRVGLENAARAYPFTLSGGMQQRLALARLLIQNAGLWLMDEPFAALDEITREQLAAMLLDLWQPAQPTVLWVTHNIYEALRLAERVIVLSPAPGQMVADFSVALPHPRREDTPAFQNLLYEVRTALNQAVEAAA</sequence>
<dbReference type="Gene3D" id="3.40.50.300">
    <property type="entry name" value="P-loop containing nucleotide triphosphate hydrolases"/>
    <property type="match status" value="1"/>
</dbReference>
<proteinExistence type="predicted"/>
<name>A0A0P6XGJ2_9CHLR</name>
<dbReference type="OrthoDB" id="9784450at2"/>
<dbReference type="PANTHER" id="PTHR42788:SF20">
    <property type="entry name" value="ABC TRANSPORTER ATP-BINDING PROTEIN"/>
    <property type="match status" value="1"/>
</dbReference>
<reference evidence="6 7" key="1">
    <citation type="submission" date="2015-07" db="EMBL/GenBank/DDBJ databases">
        <title>Draft genome of Bellilinea caldifistulae DSM 17877.</title>
        <authorList>
            <person name="Hemp J."/>
            <person name="Ward L.M."/>
            <person name="Pace L.A."/>
            <person name="Fischer W.W."/>
        </authorList>
    </citation>
    <scope>NUCLEOTIDE SEQUENCE [LARGE SCALE GENOMIC DNA]</scope>
    <source>
        <strain evidence="6 7">GOMI-1</strain>
    </source>
</reference>